<dbReference type="EMBL" id="CAMTCP010000231">
    <property type="protein sequence ID" value="CAI3606326.1"/>
    <property type="molecule type" value="Genomic_DNA"/>
</dbReference>
<keyword evidence="1" id="KW-0472">Membrane</keyword>
<gene>
    <name evidence="2" type="ORF">CNEO2_340057</name>
</gene>
<keyword evidence="1" id="KW-0812">Transmembrane</keyword>
<dbReference type="Proteomes" id="UP001189143">
    <property type="component" value="Unassembled WGS sequence"/>
</dbReference>
<dbReference type="PROSITE" id="PS51257">
    <property type="entry name" value="PROKAR_LIPOPROTEIN"/>
    <property type="match status" value="1"/>
</dbReference>
<proteinExistence type="predicted"/>
<comment type="caution">
    <text evidence="2">The sequence shown here is derived from an EMBL/GenBank/DDBJ whole genome shotgun (WGS) entry which is preliminary data.</text>
</comment>
<evidence type="ECO:0000313" key="2">
    <source>
        <dbReference type="EMBL" id="CAI3606326.1"/>
    </source>
</evidence>
<evidence type="ECO:0000313" key="3">
    <source>
        <dbReference type="Proteomes" id="UP001189143"/>
    </source>
</evidence>
<feature type="transmembrane region" description="Helical" evidence="1">
    <location>
        <begin position="12"/>
        <end position="34"/>
    </location>
</feature>
<organism evidence="2 3">
    <name type="scientific">Clostridium neonatale</name>
    <dbReference type="NCBI Taxonomy" id="137838"/>
    <lineage>
        <taxon>Bacteria</taxon>
        <taxon>Bacillati</taxon>
        <taxon>Bacillota</taxon>
        <taxon>Clostridia</taxon>
        <taxon>Eubacteriales</taxon>
        <taxon>Clostridiaceae</taxon>
        <taxon>Clostridium</taxon>
    </lineage>
</organism>
<accession>A0AAD1YH30</accession>
<reference evidence="2" key="1">
    <citation type="submission" date="2022-10" db="EMBL/GenBank/DDBJ databases">
        <authorList>
            <person name="Aires J."/>
            <person name="Mesa V."/>
        </authorList>
    </citation>
    <scope>NUCLEOTIDE SEQUENCE</scope>
    <source>
        <strain evidence="2">Clostridium neonatale JD116</strain>
    </source>
</reference>
<dbReference type="AlphaFoldDB" id="A0AAD1YH30"/>
<protein>
    <submittedName>
        <fullName evidence="2">Uncharacterized protein</fullName>
    </submittedName>
</protein>
<evidence type="ECO:0000256" key="1">
    <source>
        <dbReference type="SAM" id="Phobius"/>
    </source>
</evidence>
<sequence length="36" mass="4318">MIKENFKYLINYIYNYIKLIEIIMYIGISLGCVINT</sequence>
<keyword evidence="1" id="KW-1133">Transmembrane helix</keyword>
<name>A0AAD1YH30_9CLOT</name>